<dbReference type="EMBL" id="JBHRYB010000005">
    <property type="protein sequence ID" value="MFC3679492.1"/>
    <property type="molecule type" value="Genomic_DNA"/>
</dbReference>
<keyword evidence="2" id="KW-0576">Peroxisome</keyword>
<dbReference type="Pfam" id="PF00378">
    <property type="entry name" value="ECH_1"/>
    <property type="match status" value="1"/>
</dbReference>
<dbReference type="CDD" id="cd06558">
    <property type="entry name" value="crotonase-like"/>
    <property type="match status" value="1"/>
</dbReference>
<evidence type="ECO:0000313" key="4">
    <source>
        <dbReference type="EMBL" id="MFC3679492.1"/>
    </source>
</evidence>
<comment type="subcellular location">
    <subcellularLocation>
        <location evidence="1">Peroxisome</location>
    </subcellularLocation>
</comment>
<gene>
    <name evidence="4" type="ORF">ACFOMG_05115</name>
</gene>
<accession>A0ABV7VRJ7</accession>
<evidence type="ECO:0000256" key="2">
    <source>
        <dbReference type="ARBA" id="ARBA00023140"/>
    </source>
</evidence>
<dbReference type="PANTHER" id="PTHR43684">
    <property type="match status" value="1"/>
</dbReference>
<keyword evidence="3" id="KW-0413">Isomerase</keyword>
<dbReference type="Gene3D" id="3.90.226.10">
    <property type="entry name" value="2-enoyl-CoA Hydratase, Chain A, domain 1"/>
    <property type="match status" value="1"/>
</dbReference>
<evidence type="ECO:0000256" key="1">
    <source>
        <dbReference type="ARBA" id="ARBA00004275"/>
    </source>
</evidence>
<name>A0ABV7VRJ7_9GAMM</name>
<dbReference type="InterPro" id="IPR029045">
    <property type="entry name" value="ClpP/crotonase-like_dom_sf"/>
</dbReference>
<reference evidence="5" key="1">
    <citation type="journal article" date="2019" name="Int. J. Syst. Evol. Microbiol.">
        <title>The Global Catalogue of Microorganisms (GCM) 10K type strain sequencing project: providing services to taxonomists for standard genome sequencing and annotation.</title>
        <authorList>
            <consortium name="The Broad Institute Genomics Platform"/>
            <consortium name="The Broad Institute Genome Sequencing Center for Infectious Disease"/>
            <person name="Wu L."/>
            <person name="Ma J."/>
        </authorList>
    </citation>
    <scope>NUCLEOTIDE SEQUENCE [LARGE SCALE GENOMIC DNA]</scope>
    <source>
        <strain evidence="5">KCTC 42424</strain>
    </source>
</reference>
<dbReference type="SUPFAM" id="SSF52096">
    <property type="entry name" value="ClpP/crotonase"/>
    <property type="match status" value="1"/>
</dbReference>
<evidence type="ECO:0000313" key="5">
    <source>
        <dbReference type="Proteomes" id="UP001595722"/>
    </source>
</evidence>
<evidence type="ECO:0000256" key="3">
    <source>
        <dbReference type="ARBA" id="ARBA00023235"/>
    </source>
</evidence>
<sequence length="251" mass="26620">MYQDIEFSQQDGIALITISRPQVLNAIRVQTYKDVIAALQSCEQDDAVKVIVMTGAEGKFTAGNDLRDLLPDGDLQGVQQGVAGIFDTLAAMEKPLILAQEGVAVGIGANLLLHADLAFAGNSIRYSLPFAKIGVAAEGGSSVLLKEAIGAKNAADLLLSGRFFKAAEAEKWGLINAAVEDGSALEHAMKAAQELLKNSQGSLRAIKKLGKAEGHRERVNQAVEAEMIAFSELLQTPETQARITHVLKGGK</sequence>
<comment type="caution">
    <text evidence="4">The sequence shown here is derived from an EMBL/GenBank/DDBJ whole genome shotgun (WGS) entry which is preliminary data.</text>
</comment>
<dbReference type="Proteomes" id="UP001595722">
    <property type="component" value="Unassembled WGS sequence"/>
</dbReference>
<dbReference type="InterPro" id="IPR051053">
    <property type="entry name" value="ECH/Chromodomain_protein"/>
</dbReference>
<dbReference type="PANTHER" id="PTHR43684:SF1">
    <property type="entry name" value="ENOYL-COA DELTA ISOMERASE 2"/>
    <property type="match status" value="1"/>
</dbReference>
<organism evidence="4 5">
    <name type="scientific">Bacterioplanoides pacificum</name>
    <dbReference type="NCBI Taxonomy" id="1171596"/>
    <lineage>
        <taxon>Bacteria</taxon>
        <taxon>Pseudomonadati</taxon>
        <taxon>Pseudomonadota</taxon>
        <taxon>Gammaproteobacteria</taxon>
        <taxon>Oceanospirillales</taxon>
        <taxon>Oceanospirillaceae</taxon>
        <taxon>Bacterioplanoides</taxon>
    </lineage>
</organism>
<keyword evidence="5" id="KW-1185">Reference proteome</keyword>
<dbReference type="InterPro" id="IPR001753">
    <property type="entry name" value="Enoyl-CoA_hydra/iso"/>
</dbReference>
<protein>
    <submittedName>
        <fullName evidence="4">Enoyl-CoA hydratase/isomerase family protein</fullName>
    </submittedName>
</protein>
<dbReference type="RefSeq" id="WP_376865196.1">
    <property type="nucleotide sequence ID" value="NZ_JBHRYB010000005.1"/>
</dbReference>
<proteinExistence type="predicted"/>